<reference evidence="2" key="1">
    <citation type="journal article" date="2022" name="Acta Crystallogr. D Struct. Biol.">
        <title>Crystal structure and initial characterization of a novel archaeal-like Holliday junction-resolving enzyme from Thermus thermophilus phage Tth15-6.</title>
        <authorList>
            <person name="Ahlqvist J."/>
            <person name="Linares-Pasten J.A."/>
            <person name="Hakansson M."/>
            <person name="Jasilionis A."/>
            <person name="Kwiatkowska-Semrau K."/>
            <person name="Friethjonsson O.H."/>
            <person name="Kaczorowska A.K."/>
            <person name="Dabrowski S."/>
            <person name="AEvarsson A."/>
            <person name="Hreggviethsson G.O."/>
            <person name="Al-Karadaghi S."/>
            <person name="Kaczorowski T."/>
            <person name="Nordberg Karlsson E."/>
        </authorList>
    </citation>
    <scope>X-RAY CRYSTALLOGRAPHY (2.55 ANGSTROMS)</scope>
    <scope>DISULFIDE BONDS</scope>
</reference>
<dbReference type="SUPFAM" id="SSF52980">
    <property type="entry name" value="Restriction endonuclease-like"/>
    <property type="match status" value="1"/>
</dbReference>
<dbReference type="InterPro" id="IPR011335">
    <property type="entry name" value="Restrct_endonuc-II-like"/>
</dbReference>
<accession>A0A8X6EGU2</accession>
<evidence type="ECO:0000313" key="1">
    <source>
        <dbReference type="PDB" id="7BNX"/>
    </source>
</evidence>
<dbReference type="GO" id="GO:0003676">
    <property type="term" value="F:nucleic acid binding"/>
    <property type="evidence" value="ECO:0007669"/>
    <property type="project" value="InterPro"/>
</dbReference>
<evidence type="ECO:0007829" key="2">
    <source>
        <dbReference type="PDB" id="7BNX"/>
    </source>
</evidence>
<feature type="disulfide bond" evidence="2">
    <location>
        <begin position="76"/>
        <end position="98"/>
    </location>
</feature>
<dbReference type="PDB" id="7BNX">
    <property type="method" value="X-ray"/>
    <property type="resolution" value="2.55 A"/>
    <property type="chains" value="A/B=1-163"/>
</dbReference>
<dbReference type="SMR" id="A0A8X6EGU2"/>
<name>A0A8X6EGU2_9VIRU</name>
<keyword evidence="2" id="KW-0002">3D-structure</keyword>
<protein>
    <submittedName>
        <fullName evidence="1">Holliday junction resolvase</fullName>
    </submittedName>
</protein>
<dbReference type="Gene3D" id="3.40.1350.10">
    <property type="match status" value="1"/>
</dbReference>
<organism evidence="1">
    <name type="scientific">unclassified bacterial viruses</name>
    <dbReference type="NCBI Taxonomy" id="12333"/>
    <lineage>
        <taxon>Viruses</taxon>
    </lineage>
</organism>
<dbReference type="InterPro" id="IPR011856">
    <property type="entry name" value="tRNA_endonuc-like_dom_sf"/>
</dbReference>
<proteinExistence type="evidence at protein level"/>
<sequence>MSKDKGRRYENELVELLKQRGFTAWRVPLSGALGGMFSSDVRVMLAGQEHRVEVKMRSTPQAASATRILSKLPFSCQGYRVFFLEALDSQSIMRGEACKKLPKNWVRWLNGAHILAVRLPKRFTSPYGGLTGWIIVLPDTLWDAWRSEMSSDFTGLEHHHHHH</sequence>